<feature type="transmembrane region" description="Helical" evidence="1">
    <location>
        <begin position="114"/>
        <end position="137"/>
    </location>
</feature>
<sequence>MAETYIRVPRVRPVPAAPEPLPAGPVALPPACEALLAARHAVRLARAEARSLSPPYLAGVRAQLAAERAVELNLARGRAATRREIRRATDPARFRPGRARFPALECIACAPLRMLGVAVAGLAAPFALYFALVALILL</sequence>
<accession>A0ABQ6LLZ2</accession>
<keyword evidence="1" id="KW-0472">Membrane</keyword>
<dbReference type="Proteomes" id="UP001239909">
    <property type="component" value="Unassembled WGS sequence"/>
</dbReference>
<dbReference type="RefSeq" id="WP_285671020.1">
    <property type="nucleotide sequence ID" value="NZ_BSYI01000009.1"/>
</dbReference>
<evidence type="ECO:0000313" key="2">
    <source>
        <dbReference type="EMBL" id="GMG82258.1"/>
    </source>
</evidence>
<dbReference type="EMBL" id="BSYI01000009">
    <property type="protein sequence ID" value="GMG82258.1"/>
    <property type="molecule type" value="Genomic_DNA"/>
</dbReference>
<protein>
    <submittedName>
        <fullName evidence="2">Uncharacterized protein</fullName>
    </submittedName>
</protein>
<reference evidence="2 3" key="1">
    <citation type="submission" date="2023-04" db="EMBL/GenBank/DDBJ databases">
        <title>Marinoamorphus aggregata gen. nov., sp. Nov., isolate from tissue of brittle star Ophioplocus japonicus.</title>
        <authorList>
            <person name="Kawano K."/>
            <person name="Sawayama S."/>
            <person name="Nakagawa S."/>
        </authorList>
    </citation>
    <scope>NUCLEOTIDE SEQUENCE [LARGE SCALE GENOMIC DNA]</scope>
    <source>
        <strain evidence="2 3">NKW23</strain>
    </source>
</reference>
<gene>
    <name evidence="2" type="ORF">LNKW23_14710</name>
</gene>
<proteinExistence type="predicted"/>
<keyword evidence="1" id="KW-1133">Transmembrane helix</keyword>
<keyword evidence="3" id="KW-1185">Reference proteome</keyword>
<evidence type="ECO:0000313" key="3">
    <source>
        <dbReference type="Proteomes" id="UP001239909"/>
    </source>
</evidence>
<name>A0ABQ6LLZ2_9RHOB</name>
<organism evidence="2 3">
    <name type="scientific">Paralimibaculum aggregatum</name>
    <dbReference type="NCBI Taxonomy" id="3036245"/>
    <lineage>
        <taxon>Bacteria</taxon>
        <taxon>Pseudomonadati</taxon>
        <taxon>Pseudomonadota</taxon>
        <taxon>Alphaproteobacteria</taxon>
        <taxon>Rhodobacterales</taxon>
        <taxon>Paracoccaceae</taxon>
        <taxon>Paralimibaculum</taxon>
    </lineage>
</organism>
<comment type="caution">
    <text evidence="2">The sequence shown here is derived from an EMBL/GenBank/DDBJ whole genome shotgun (WGS) entry which is preliminary data.</text>
</comment>
<evidence type="ECO:0000256" key="1">
    <source>
        <dbReference type="SAM" id="Phobius"/>
    </source>
</evidence>
<keyword evidence="1" id="KW-0812">Transmembrane</keyword>